<feature type="domain" description="CSC1/OSCA1-like cytosolic" evidence="12">
    <location>
        <begin position="198"/>
        <end position="360"/>
    </location>
</feature>
<dbReference type="GO" id="GO:0005886">
    <property type="term" value="C:plasma membrane"/>
    <property type="evidence" value="ECO:0000318"/>
    <property type="project" value="GO_Central"/>
</dbReference>
<evidence type="ECO:0000256" key="7">
    <source>
        <dbReference type="ARBA" id="ARBA00023303"/>
    </source>
</evidence>
<keyword evidence="3" id="KW-0813">Transport</keyword>
<feature type="compositionally biased region" description="Polar residues" evidence="8">
    <location>
        <begin position="751"/>
        <end position="763"/>
    </location>
</feature>
<dbReference type="EMBL" id="LFYR01000932">
    <property type="protein sequence ID" value="KMZ67040.1"/>
    <property type="molecule type" value="Genomic_DNA"/>
</dbReference>
<feature type="transmembrane region" description="Helical" evidence="9">
    <location>
        <begin position="6"/>
        <end position="28"/>
    </location>
</feature>
<sequence length="763" mass="87366">MATLNDIGLAAGINILTAIGFLLAFAILRLQPFNDRVYFPKWYLKGIRTNPSSSGIVSKFVNLDVRSYLKFLGWMPAALKMPEPELIEHAGLDSAVYLRIYLLGLKIFVPIAFFAFAILVPVNWTSNYLKDSGGKVEFSDIDRISISNVRPGSYRFWAHLSMSYAFTFWTFYVLYKEYGRVATMRLHFLATEKRRPDQFTVLVRNIPPDVDETVSQLVEHFFLVNHPDHYLTHQTVYNANKLSGLVKDKSSKGNWLVYYQGKYERNPSTRPTHKTGFLGLWGKKVDSIEFYTSEIEKISKKEIEEREKVMKDPKSIVPASFVSFKTRWAAAVCAQTQQTRNPTLWLTEWAPEPRDIYWNNLAIPHISLTFRRLVVSVSFFFLTFFFMMPIAVVQSLANIEGIIRAAPFLKPIIEVPFIKSLIQGVLPGIALKIFLILLPTILMFMSKFEGLTSISSLERRSASKYYVFILVNVFLGSIITGTAFQQLDKFIHQSASEIPITIGNSIPMKATFFITYIMVDGWAGIAGEILRLKPLIIFHIKNFFLVKTEKDREQAMDPGSIGFNTSEPQLQLYFLLGLVYAVITPFLLPFIIVFFAFAYVVYRHQIINVYNQEYESGAAFWPAVHRRIITALIISQILLMGLMTSKKAAQSTPLLLFLPVLTFYFNKLCNGRFQSAFIKNPLQEAMMKDTLERAREPNLDLKSYLSKAYIHPVFQDSSINSEEDDDMYSNSIYGEKEYEKILVPTKRQSRKNTPVPSKYDGSN</sequence>
<evidence type="ECO:0000313" key="14">
    <source>
        <dbReference type="Proteomes" id="UP000036987"/>
    </source>
</evidence>
<evidence type="ECO:0000259" key="10">
    <source>
        <dbReference type="Pfam" id="PF02714"/>
    </source>
</evidence>
<evidence type="ECO:0000256" key="9">
    <source>
        <dbReference type="SAM" id="Phobius"/>
    </source>
</evidence>
<comment type="caution">
    <text evidence="13">The sequence shown here is derived from an EMBL/GenBank/DDBJ whole genome shotgun (WGS) entry which is preliminary data.</text>
</comment>
<proteinExistence type="inferred from homology"/>
<protein>
    <submittedName>
        <fullName evidence="13">Hyperosmolality-induced [Ca2+]i increase 1 (Osca1)</fullName>
    </submittedName>
</protein>
<dbReference type="InterPro" id="IPR032880">
    <property type="entry name" value="CSC1/OSCA1-like_N"/>
</dbReference>
<keyword evidence="7" id="KW-0407">Ion channel</keyword>
<reference evidence="14" key="1">
    <citation type="journal article" date="2016" name="Nature">
        <title>The genome of the seagrass Zostera marina reveals angiosperm adaptation to the sea.</title>
        <authorList>
            <person name="Olsen J.L."/>
            <person name="Rouze P."/>
            <person name="Verhelst B."/>
            <person name="Lin Y.-C."/>
            <person name="Bayer T."/>
            <person name="Collen J."/>
            <person name="Dattolo E."/>
            <person name="De Paoli E."/>
            <person name="Dittami S."/>
            <person name="Maumus F."/>
            <person name="Michel G."/>
            <person name="Kersting A."/>
            <person name="Lauritano C."/>
            <person name="Lohaus R."/>
            <person name="Toepel M."/>
            <person name="Tonon T."/>
            <person name="Vanneste K."/>
            <person name="Amirebrahimi M."/>
            <person name="Brakel J."/>
            <person name="Bostroem C."/>
            <person name="Chovatia M."/>
            <person name="Grimwood J."/>
            <person name="Jenkins J.W."/>
            <person name="Jueterbock A."/>
            <person name="Mraz A."/>
            <person name="Stam W.T."/>
            <person name="Tice H."/>
            <person name="Bornberg-Bauer E."/>
            <person name="Green P.J."/>
            <person name="Pearson G.A."/>
            <person name="Procaccini G."/>
            <person name="Duarte C.M."/>
            <person name="Schmutz J."/>
            <person name="Reusch T.B.H."/>
            <person name="Van de Peer Y."/>
        </authorList>
    </citation>
    <scope>NUCLEOTIDE SEQUENCE [LARGE SCALE GENOMIC DNA]</scope>
    <source>
        <strain evidence="14">cv. Finnish</strain>
    </source>
</reference>
<dbReference type="AlphaFoldDB" id="A0A0K9PFP1"/>
<dbReference type="Proteomes" id="UP000036987">
    <property type="component" value="Unassembled WGS sequence"/>
</dbReference>
<evidence type="ECO:0000256" key="3">
    <source>
        <dbReference type="ARBA" id="ARBA00022448"/>
    </source>
</evidence>
<dbReference type="PANTHER" id="PTHR13018:SF5">
    <property type="entry name" value="RE44586P"/>
    <property type="match status" value="1"/>
</dbReference>
<dbReference type="InterPro" id="IPR027815">
    <property type="entry name" value="CSC1/OSCA1-like_cyt"/>
</dbReference>
<dbReference type="Pfam" id="PF13967">
    <property type="entry name" value="RSN1_TM"/>
    <property type="match status" value="1"/>
</dbReference>
<keyword evidence="14" id="KW-1185">Reference proteome</keyword>
<dbReference type="GO" id="GO:0005227">
    <property type="term" value="F:calcium-activated cation channel activity"/>
    <property type="evidence" value="ECO:0000318"/>
    <property type="project" value="GO_Central"/>
</dbReference>
<feature type="transmembrane region" description="Helical" evidence="9">
    <location>
        <begin position="373"/>
        <end position="397"/>
    </location>
</feature>
<keyword evidence="5 9" id="KW-1133">Transmembrane helix</keyword>
<evidence type="ECO:0000256" key="8">
    <source>
        <dbReference type="SAM" id="MobiDB-lite"/>
    </source>
</evidence>
<accession>A0A0K9PFP1</accession>
<comment type="similarity">
    <text evidence="2">Belongs to the CSC1 (TC 1.A.17) family.</text>
</comment>
<dbReference type="Pfam" id="PF14703">
    <property type="entry name" value="PHM7_cyt"/>
    <property type="match status" value="1"/>
</dbReference>
<comment type="subcellular location">
    <subcellularLocation>
        <location evidence="1">Membrane</location>
        <topology evidence="1">Multi-pass membrane protein</topology>
    </subcellularLocation>
</comment>
<evidence type="ECO:0000256" key="4">
    <source>
        <dbReference type="ARBA" id="ARBA00022692"/>
    </source>
</evidence>
<gene>
    <name evidence="13" type="ORF">ZOSMA_27G00890</name>
</gene>
<feature type="region of interest" description="Disordered" evidence="8">
    <location>
        <begin position="743"/>
        <end position="763"/>
    </location>
</feature>
<dbReference type="PANTHER" id="PTHR13018">
    <property type="entry name" value="PROBABLE MEMBRANE PROTEIN DUF221-RELATED"/>
    <property type="match status" value="1"/>
</dbReference>
<evidence type="ECO:0000259" key="12">
    <source>
        <dbReference type="Pfam" id="PF14703"/>
    </source>
</evidence>
<dbReference type="InterPro" id="IPR003864">
    <property type="entry name" value="CSC1/OSCA1-like_7TM"/>
</dbReference>
<feature type="transmembrane region" description="Helical" evidence="9">
    <location>
        <begin position="572"/>
        <end position="602"/>
    </location>
</feature>
<feature type="transmembrane region" description="Helical" evidence="9">
    <location>
        <begin position="623"/>
        <end position="642"/>
    </location>
</feature>
<name>A0A0K9PFP1_ZOSMR</name>
<evidence type="ECO:0000313" key="13">
    <source>
        <dbReference type="EMBL" id="KMZ67040.1"/>
    </source>
</evidence>
<evidence type="ECO:0000259" key="11">
    <source>
        <dbReference type="Pfam" id="PF13967"/>
    </source>
</evidence>
<feature type="domain" description="CSC1/OSCA1-like N-terminal transmembrane" evidence="11">
    <location>
        <begin position="9"/>
        <end position="177"/>
    </location>
</feature>
<feature type="domain" description="CSC1/OSCA1-like 7TM region" evidence="10">
    <location>
        <begin position="371"/>
        <end position="643"/>
    </location>
</feature>
<feature type="transmembrane region" description="Helical" evidence="9">
    <location>
        <begin position="156"/>
        <end position="175"/>
    </location>
</feature>
<dbReference type="InterPro" id="IPR045122">
    <property type="entry name" value="Csc1-like"/>
</dbReference>
<feature type="transmembrane region" description="Helical" evidence="9">
    <location>
        <begin position="465"/>
        <end position="484"/>
    </location>
</feature>
<evidence type="ECO:0000256" key="2">
    <source>
        <dbReference type="ARBA" id="ARBA00007779"/>
    </source>
</evidence>
<keyword evidence="4 9" id="KW-0812">Transmembrane</keyword>
<keyword evidence="6 9" id="KW-0472">Membrane</keyword>
<evidence type="ECO:0000256" key="5">
    <source>
        <dbReference type="ARBA" id="ARBA00022989"/>
    </source>
</evidence>
<dbReference type="Pfam" id="PF02714">
    <property type="entry name" value="RSN1_7TM"/>
    <property type="match status" value="1"/>
</dbReference>
<dbReference type="OMA" id="VMEYAFT"/>
<dbReference type="OrthoDB" id="1689567at2759"/>
<keyword evidence="7" id="KW-0406">Ion transport</keyword>
<organism evidence="13 14">
    <name type="scientific">Zostera marina</name>
    <name type="common">Eelgrass</name>
    <dbReference type="NCBI Taxonomy" id="29655"/>
    <lineage>
        <taxon>Eukaryota</taxon>
        <taxon>Viridiplantae</taxon>
        <taxon>Streptophyta</taxon>
        <taxon>Embryophyta</taxon>
        <taxon>Tracheophyta</taxon>
        <taxon>Spermatophyta</taxon>
        <taxon>Magnoliopsida</taxon>
        <taxon>Liliopsida</taxon>
        <taxon>Zosteraceae</taxon>
        <taxon>Zostera</taxon>
    </lineage>
</organism>
<feature type="transmembrane region" description="Helical" evidence="9">
    <location>
        <begin position="100"/>
        <end position="122"/>
    </location>
</feature>
<evidence type="ECO:0000256" key="1">
    <source>
        <dbReference type="ARBA" id="ARBA00004141"/>
    </source>
</evidence>
<feature type="transmembrane region" description="Helical" evidence="9">
    <location>
        <begin position="417"/>
        <end position="444"/>
    </location>
</feature>
<evidence type="ECO:0000256" key="6">
    <source>
        <dbReference type="ARBA" id="ARBA00023136"/>
    </source>
</evidence>